<evidence type="ECO:0000256" key="1">
    <source>
        <dbReference type="ARBA" id="ARBA00004167"/>
    </source>
</evidence>
<keyword evidence="5 7" id="KW-0472">Membrane</keyword>
<keyword evidence="6" id="KW-0175">Coiled coil</keyword>
<dbReference type="GO" id="GO:0016020">
    <property type="term" value="C:membrane"/>
    <property type="evidence" value="ECO:0007669"/>
    <property type="project" value="UniProtKB-SubCell"/>
</dbReference>
<evidence type="ECO:0000313" key="12">
    <source>
        <dbReference type="Proteomes" id="UP000234349"/>
    </source>
</evidence>
<sequence>MDKRFLESSEFYSRRYNNFSTMIIIPVVILLCGLIIFSFFGKREISIEGQGNLEPKQNVPIIQGSTNSTIKQNYLKEGQLVKKGQTLLIYKNSRNKNQKELLNNQIDNLNRQISCLETLKFGLQNNQNSFTNVDQFGYQDLLNSYLDQRQIYLIENQMLTNKSVVNRNKQKEASQILNETINRTELNLKAYQAVYNSINKNQSYDKDAKYYYIYQGYQANLKSTSNQAEKDSIKNATLATAQQQIDTLQDTVDSTKGQKVALQEFDDLKTNIGTNNEKLSILQAGQVQSANQQLVKAKQSLLEIKTTLKQINTDSSEYIIKAPKSGVVHLNDDFKGAKYTGTGSTLAQIYPNLKKQNSIQIRAYIPSQAIASIKKKQQLRLQIIRNVPKALILNGTINNISISPITLNHGNYYIVTANAPITEANRTLIHYGMVGKVSVITGKTTFFNYYKNKLFNQDPNS</sequence>
<evidence type="ECO:0000313" key="11">
    <source>
        <dbReference type="EMBL" id="PKX77024.1"/>
    </source>
</evidence>
<evidence type="ECO:0000256" key="5">
    <source>
        <dbReference type="ARBA" id="ARBA00023136"/>
    </source>
</evidence>
<dbReference type="PIR" id="A56973">
    <property type="entry name" value="A56973"/>
</dbReference>
<reference evidence="11 12" key="2">
    <citation type="submission" date="2016-09" db="EMBL/GenBank/DDBJ databases">
        <authorList>
            <person name="Inglin R.C."/>
        </authorList>
    </citation>
    <scope>NUCLEOTIDE SEQUENCE [LARGE SCALE GENOMIC DNA]</scope>
    <source>
        <strain evidence="11 12">RI-517</strain>
    </source>
</reference>
<dbReference type="Pfam" id="PF25940">
    <property type="entry name" value="LcnD_C"/>
    <property type="match status" value="1"/>
</dbReference>
<gene>
    <name evidence="10" type="primary">sapE</name>
    <name evidence="11" type="ORF">CUR37_07775</name>
</gene>
<name>Q48869_LATSK</name>
<dbReference type="InterPro" id="IPR050739">
    <property type="entry name" value="MFP"/>
</dbReference>
<evidence type="ECO:0000256" key="2">
    <source>
        <dbReference type="ARBA" id="ARBA00009477"/>
    </source>
</evidence>
<organism evidence="10">
    <name type="scientific">Latilactobacillus sakei</name>
    <name type="common">Lactobacillus sakei</name>
    <dbReference type="NCBI Taxonomy" id="1599"/>
    <lineage>
        <taxon>Bacteria</taxon>
        <taxon>Bacillati</taxon>
        <taxon>Bacillota</taxon>
        <taxon>Bacilli</taxon>
        <taxon>Lactobacillales</taxon>
        <taxon>Lactobacillaceae</taxon>
        <taxon>Latilactobacillus</taxon>
    </lineage>
</organism>
<dbReference type="PANTHER" id="PTHR30386:SF26">
    <property type="entry name" value="TRANSPORT PROTEIN COMB"/>
    <property type="match status" value="1"/>
</dbReference>
<evidence type="ECO:0000313" key="10">
    <source>
        <dbReference type="EMBL" id="CAA86947.1"/>
    </source>
</evidence>
<evidence type="ECO:0000259" key="9">
    <source>
        <dbReference type="Pfam" id="PF25940"/>
    </source>
</evidence>
<proteinExistence type="inferred from homology"/>
<comment type="subcellular location">
    <subcellularLocation>
        <location evidence="1">Membrane</location>
        <topology evidence="1">Single-pass membrane protein</topology>
    </subcellularLocation>
</comment>
<dbReference type="Proteomes" id="UP000234349">
    <property type="component" value="Unassembled WGS sequence"/>
</dbReference>
<evidence type="ECO:0000259" key="8">
    <source>
        <dbReference type="Pfam" id="PF25887"/>
    </source>
</evidence>
<feature type="domain" description="LcnD-like long helical bundle" evidence="8">
    <location>
        <begin position="98"/>
        <end position="312"/>
    </location>
</feature>
<dbReference type="InterPro" id="IPR005696">
    <property type="entry name" value="MesE/LcnD"/>
</dbReference>
<evidence type="ECO:0000256" key="3">
    <source>
        <dbReference type="ARBA" id="ARBA00022692"/>
    </source>
</evidence>
<protein>
    <submittedName>
        <fullName evidence="10">Accessory factor for ABC exporter</fullName>
    </submittedName>
    <submittedName>
        <fullName evidence="11">Bacteriocin secretion accessory protein</fullName>
    </submittedName>
</protein>
<feature type="domain" description="LcnD-like C-terminal" evidence="9">
    <location>
        <begin position="356"/>
        <end position="443"/>
    </location>
</feature>
<dbReference type="InterPro" id="IPR058794">
    <property type="entry name" value="HB_LcnD"/>
</dbReference>
<reference evidence="10" key="1">
    <citation type="journal article" date="1995" name="J. Bacteriol.">
        <title>The genes involved in production of and immunity to sakacin A, a bacteriocin from Lactobacillus sake Lb706.</title>
        <authorList>
            <person name="Axelsson L."/>
            <person name="Holck A."/>
        </authorList>
    </citation>
    <scope>NUCLEOTIDE SEQUENCE</scope>
    <source>
        <strain evidence="10">Lb706</strain>
    </source>
</reference>
<dbReference type="Pfam" id="PF25887">
    <property type="entry name" value="HB_LcnD"/>
    <property type="match status" value="1"/>
</dbReference>
<feature type="coiled-coil region" evidence="6">
    <location>
        <begin position="92"/>
        <end position="126"/>
    </location>
</feature>
<dbReference type="NCBIfam" id="TIGR01000">
    <property type="entry name" value="bacteriocin_acc"/>
    <property type="match status" value="1"/>
</dbReference>
<dbReference type="EMBL" id="MKGH01000038">
    <property type="protein sequence ID" value="PKX77024.1"/>
    <property type="molecule type" value="Genomic_DNA"/>
</dbReference>
<evidence type="ECO:0000256" key="4">
    <source>
        <dbReference type="ARBA" id="ARBA00022989"/>
    </source>
</evidence>
<evidence type="ECO:0000256" key="6">
    <source>
        <dbReference type="SAM" id="Coils"/>
    </source>
</evidence>
<keyword evidence="4 7" id="KW-1133">Transmembrane helix</keyword>
<keyword evidence="3 7" id="KW-0812">Transmembrane</keyword>
<comment type="similarity">
    <text evidence="2">Belongs to the membrane fusion protein (MFP) (TC 8.A.1) family.</text>
</comment>
<dbReference type="RefSeq" id="WP_076981485.1">
    <property type="nucleotide sequence ID" value="NZ_JAHIAI010000040.1"/>
</dbReference>
<dbReference type="EMBL" id="Z46867">
    <property type="protein sequence ID" value="CAA86947.1"/>
    <property type="molecule type" value="Genomic_DNA"/>
</dbReference>
<evidence type="ECO:0000256" key="7">
    <source>
        <dbReference type="SAM" id="Phobius"/>
    </source>
</evidence>
<dbReference type="AlphaFoldDB" id="Q48869"/>
<feature type="transmembrane region" description="Helical" evidence="7">
    <location>
        <begin position="21"/>
        <end position="40"/>
    </location>
</feature>
<dbReference type="PANTHER" id="PTHR30386">
    <property type="entry name" value="MEMBRANE FUSION SUBUNIT OF EMRAB-TOLC MULTIDRUG EFFLUX PUMP"/>
    <property type="match status" value="1"/>
</dbReference>
<dbReference type="InterPro" id="IPR058795">
    <property type="entry name" value="LcnD_C"/>
</dbReference>
<accession>Q48869</accession>